<dbReference type="EMBL" id="SDHZ01000001">
    <property type="protein sequence ID" value="RXK86856.1"/>
    <property type="molecule type" value="Genomic_DNA"/>
</dbReference>
<dbReference type="SUPFAM" id="SSF88659">
    <property type="entry name" value="Sigma3 and sigma4 domains of RNA polymerase sigma factors"/>
    <property type="match status" value="1"/>
</dbReference>
<organism evidence="6 7">
    <name type="scientific">Filimonas effusa</name>
    <dbReference type="NCBI Taxonomy" id="2508721"/>
    <lineage>
        <taxon>Bacteria</taxon>
        <taxon>Pseudomonadati</taxon>
        <taxon>Bacteroidota</taxon>
        <taxon>Chitinophagia</taxon>
        <taxon>Chitinophagales</taxon>
        <taxon>Chitinophagaceae</taxon>
        <taxon>Filimonas</taxon>
    </lineage>
</organism>
<keyword evidence="2" id="KW-0805">Transcription regulation</keyword>
<evidence type="ECO:0000256" key="2">
    <source>
        <dbReference type="ARBA" id="ARBA00023015"/>
    </source>
</evidence>
<dbReference type="PANTHER" id="PTHR43133:SF46">
    <property type="entry name" value="RNA POLYMERASE SIGMA-70 FACTOR ECF SUBFAMILY"/>
    <property type="match status" value="1"/>
</dbReference>
<comment type="similarity">
    <text evidence="1">Belongs to the sigma-70 factor family. ECF subfamily.</text>
</comment>
<evidence type="ECO:0000259" key="5">
    <source>
        <dbReference type="Pfam" id="PF08281"/>
    </source>
</evidence>
<feature type="domain" description="RNA polymerase sigma factor 70 region 4 type 2" evidence="5">
    <location>
        <begin position="128"/>
        <end position="177"/>
    </location>
</feature>
<protein>
    <submittedName>
        <fullName evidence="6">Sigma-70 family RNA polymerase sigma factor</fullName>
    </submittedName>
</protein>
<evidence type="ECO:0000313" key="7">
    <source>
        <dbReference type="Proteomes" id="UP000290545"/>
    </source>
</evidence>
<sequence>MIFTVLRKEDSTLWNEFLNGNRESFEAIYALYHKNLYEYGMRKADDEDLVKDCIQDLFVRLWTKRNSISATTNIKYYLMAALKNLLLNSDIRKARTPVVELEENAFFKMNFVEQELPPSRQPDEQTIRLMAALNQLTGRQKEVLYLRYFEEMDYEQIAQLMDISVKGIYKLNYRAIDALKEILNLPKNDILVLLAVCRLYFMK</sequence>
<dbReference type="Gene3D" id="1.10.10.10">
    <property type="entry name" value="Winged helix-like DNA-binding domain superfamily/Winged helix DNA-binding domain"/>
    <property type="match status" value="1"/>
</dbReference>
<dbReference type="InterPro" id="IPR013324">
    <property type="entry name" value="RNA_pol_sigma_r3/r4-like"/>
</dbReference>
<dbReference type="OrthoDB" id="9150024at2"/>
<dbReference type="Pfam" id="PF08281">
    <property type="entry name" value="Sigma70_r4_2"/>
    <property type="match status" value="1"/>
</dbReference>
<evidence type="ECO:0000256" key="3">
    <source>
        <dbReference type="ARBA" id="ARBA00023082"/>
    </source>
</evidence>
<comment type="caution">
    <text evidence="6">The sequence shown here is derived from an EMBL/GenBank/DDBJ whole genome shotgun (WGS) entry which is preliminary data.</text>
</comment>
<dbReference type="InterPro" id="IPR014284">
    <property type="entry name" value="RNA_pol_sigma-70_dom"/>
</dbReference>
<evidence type="ECO:0000256" key="4">
    <source>
        <dbReference type="ARBA" id="ARBA00023163"/>
    </source>
</evidence>
<dbReference type="Gene3D" id="1.10.1740.10">
    <property type="match status" value="1"/>
</dbReference>
<evidence type="ECO:0000256" key="1">
    <source>
        <dbReference type="ARBA" id="ARBA00010641"/>
    </source>
</evidence>
<dbReference type="GO" id="GO:0003677">
    <property type="term" value="F:DNA binding"/>
    <property type="evidence" value="ECO:0007669"/>
    <property type="project" value="InterPro"/>
</dbReference>
<keyword evidence="3" id="KW-0731">Sigma factor</keyword>
<reference evidence="6 7" key="1">
    <citation type="submission" date="2019-01" db="EMBL/GenBank/DDBJ databases">
        <title>Filimonas sp. strain TTM-71.</title>
        <authorList>
            <person name="Chen W.-M."/>
        </authorList>
    </citation>
    <scope>NUCLEOTIDE SEQUENCE [LARGE SCALE GENOMIC DNA]</scope>
    <source>
        <strain evidence="6 7">TTM-71</strain>
    </source>
</reference>
<proteinExistence type="inferred from homology"/>
<keyword evidence="4" id="KW-0804">Transcription</keyword>
<dbReference type="InterPro" id="IPR013249">
    <property type="entry name" value="RNA_pol_sigma70_r4_t2"/>
</dbReference>
<accession>A0A4V1MAS1</accession>
<dbReference type="Proteomes" id="UP000290545">
    <property type="component" value="Unassembled WGS sequence"/>
</dbReference>
<dbReference type="CDD" id="cd06171">
    <property type="entry name" value="Sigma70_r4"/>
    <property type="match status" value="1"/>
</dbReference>
<gene>
    <name evidence="6" type="ORF">ESB13_08685</name>
</gene>
<dbReference type="InterPro" id="IPR039425">
    <property type="entry name" value="RNA_pol_sigma-70-like"/>
</dbReference>
<name>A0A4V1MAS1_9BACT</name>
<dbReference type="GO" id="GO:0006352">
    <property type="term" value="P:DNA-templated transcription initiation"/>
    <property type="evidence" value="ECO:0007669"/>
    <property type="project" value="InterPro"/>
</dbReference>
<dbReference type="PANTHER" id="PTHR43133">
    <property type="entry name" value="RNA POLYMERASE ECF-TYPE SIGMA FACTO"/>
    <property type="match status" value="1"/>
</dbReference>
<evidence type="ECO:0000313" key="6">
    <source>
        <dbReference type="EMBL" id="RXK86856.1"/>
    </source>
</evidence>
<dbReference type="SUPFAM" id="SSF88946">
    <property type="entry name" value="Sigma2 domain of RNA polymerase sigma factors"/>
    <property type="match status" value="1"/>
</dbReference>
<dbReference type="InterPro" id="IPR013325">
    <property type="entry name" value="RNA_pol_sigma_r2"/>
</dbReference>
<keyword evidence="7" id="KW-1185">Reference proteome</keyword>
<dbReference type="GO" id="GO:0016987">
    <property type="term" value="F:sigma factor activity"/>
    <property type="evidence" value="ECO:0007669"/>
    <property type="project" value="UniProtKB-KW"/>
</dbReference>
<dbReference type="AlphaFoldDB" id="A0A4V1MAS1"/>
<dbReference type="NCBIfam" id="TIGR02937">
    <property type="entry name" value="sigma70-ECF"/>
    <property type="match status" value="1"/>
</dbReference>
<dbReference type="InterPro" id="IPR036388">
    <property type="entry name" value="WH-like_DNA-bd_sf"/>
</dbReference>